<dbReference type="EMBL" id="JACEIK010008364">
    <property type="protein sequence ID" value="MCE3051306.1"/>
    <property type="molecule type" value="Genomic_DNA"/>
</dbReference>
<dbReference type="Proteomes" id="UP000823775">
    <property type="component" value="Unassembled WGS sequence"/>
</dbReference>
<feature type="non-terminal residue" evidence="1">
    <location>
        <position position="1"/>
    </location>
</feature>
<comment type="caution">
    <text evidence="1">The sequence shown here is derived from an EMBL/GenBank/DDBJ whole genome shotgun (WGS) entry which is preliminary data.</text>
</comment>
<protein>
    <submittedName>
        <fullName evidence="1">Uncharacterized protein</fullName>
    </submittedName>
</protein>
<name>A0ABS8WKE9_DATST</name>
<sequence length="57" mass="6022">LISVDVDASVAPDESLIITCETQLQARTPSSTEAGSLAATHGFKPVFRNCNVGRPHL</sequence>
<accession>A0ABS8WKE9</accession>
<gene>
    <name evidence="1" type="ORF">HAX54_049409</name>
</gene>
<reference evidence="1 2" key="1">
    <citation type="journal article" date="2021" name="BMC Genomics">
        <title>Datura genome reveals duplications of psychoactive alkaloid biosynthetic genes and high mutation rate following tissue culture.</title>
        <authorList>
            <person name="Rajewski A."/>
            <person name="Carter-House D."/>
            <person name="Stajich J."/>
            <person name="Litt A."/>
        </authorList>
    </citation>
    <scope>NUCLEOTIDE SEQUENCE [LARGE SCALE GENOMIC DNA]</scope>
    <source>
        <strain evidence="1">AR-01</strain>
    </source>
</reference>
<evidence type="ECO:0000313" key="1">
    <source>
        <dbReference type="EMBL" id="MCE3051306.1"/>
    </source>
</evidence>
<proteinExistence type="predicted"/>
<organism evidence="1 2">
    <name type="scientific">Datura stramonium</name>
    <name type="common">Jimsonweed</name>
    <name type="synonym">Common thornapple</name>
    <dbReference type="NCBI Taxonomy" id="4076"/>
    <lineage>
        <taxon>Eukaryota</taxon>
        <taxon>Viridiplantae</taxon>
        <taxon>Streptophyta</taxon>
        <taxon>Embryophyta</taxon>
        <taxon>Tracheophyta</taxon>
        <taxon>Spermatophyta</taxon>
        <taxon>Magnoliopsida</taxon>
        <taxon>eudicotyledons</taxon>
        <taxon>Gunneridae</taxon>
        <taxon>Pentapetalae</taxon>
        <taxon>asterids</taxon>
        <taxon>lamiids</taxon>
        <taxon>Solanales</taxon>
        <taxon>Solanaceae</taxon>
        <taxon>Solanoideae</taxon>
        <taxon>Datureae</taxon>
        <taxon>Datura</taxon>
    </lineage>
</organism>
<evidence type="ECO:0000313" key="2">
    <source>
        <dbReference type="Proteomes" id="UP000823775"/>
    </source>
</evidence>
<feature type="non-terminal residue" evidence="1">
    <location>
        <position position="57"/>
    </location>
</feature>
<keyword evidence="2" id="KW-1185">Reference proteome</keyword>